<dbReference type="InterPro" id="IPR011333">
    <property type="entry name" value="SKP1/BTB/POZ_sf"/>
</dbReference>
<reference evidence="2" key="1">
    <citation type="submission" date="2014-07" db="EMBL/GenBank/DDBJ databases">
        <authorList>
            <person name="Martin A.A"/>
            <person name="De Silva N."/>
        </authorList>
    </citation>
    <scope>NUCLEOTIDE SEQUENCE</scope>
</reference>
<evidence type="ECO:0000313" key="2">
    <source>
        <dbReference type="Proteomes" id="UP000035680"/>
    </source>
</evidence>
<dbReference type="Gene3D" id="2.60.210.10">
    <property type="entry name" value="Apoptosis, Tumor Necrosis Factor Receptor Associated Protein 2, Chain A"/>
    <property type="match status" value="1"/>
</dbReference>
<reference evidence="3" key="2">
    <citation type="submission" date="2015-08" db="UniProtKB">
        <authorList>
            <consortium name="WormBaseParasite"/>
        </authorList>
    </citation>
    <scope>IDENTIFICATION</scope>
</reference>
<dbReference type="WBParaSite" id="SVE_1908200.1">
    <property type="protein sequence ID" value="SVE_1908200.1"/>
    <property type="gene ID" value="SVE_1908200"/>
</dbReference>
<organism evidence="2 3">
    <name type="scientific">Strongyloides venezuelensis</name>
    <name type="common">Threadworm</name>
    <dbReference type="NCBI Taxonomy" id="75913"/>
    <lineage>
        <taxon>Eukaryota</taxon>
        <taxon>Metazoa</taxon>
        <taxon>Ecdysozoa</taxon>
        <taxon>Nematoda</taxon>
        <taxon>Chromadorea</taxon>
        <taxon>Rhabditida</taxon>
        <taxon>Tylenchina</taxon>
        <taxon>Panagrolaimomorpha</taxon>
        <taxon>Strongyloidoidea</taxon>
        <taxon>Strongyloididae</taxon>
        <taxon>Strongyloides</taxon>
    </lineage>
</organism>
<name>A0A0K0G2Y1_STRVS</name>
<dbReference type="GO" id="GO:0030163">
    <property type="term" value="P:protein catabolic process"/>
    <property type="evidence" value="ECO:0007669"/>
    <property type="project" value="UniProtKB-ARBA"/>
</dbReference>
<dbReference type="PANTHER" id="PTHR24413">
    <property type="entry name" value="SPECKLE-TYPE POZ PROTEIN"/>
    <property type="match status" value="1"/>
</dbReference>
<dbReference type="SMART" id="SM00225">
    <property type="entry name" value="BTB"/>
    <property type="match status" value="1"/>
</dbReference>
<dbReference type="InterPro" id="IPR002083">
    <property type="entry name" value="MATH/TRAF_dom"/>
</dbReference>
<dbReference type="Pfam" id="PF00651">
    <property type="entry name" value="BTB"/>
    <property type="match status" value="1"/>
</dbReference>
<proteinExistence type="predicted"/>
<sequence>MAESSRVCIDDSTVCPKSDNSTGSIVTNDFNISYQWTIGNFFEILHTRKSKLEIESPSFSVLGYPNVLFKMYFLLRVESSEDTSYWGLILKAFSPSSNDELNIDISHKFSLTSQKRDKIFWNSRVLENVFYFEKLTRNQCGVESCIALETIKESLFSSGALNVTCDIMYKENVEDLICRNNNNEELESDILNYKRYFRQLFEMFISVNTSDCTIEFGGRIYRVHKFILMAHSLVFKELFMDPNSDESKGNCICIRDKVGFESFDLMISYFYGATIPSDIRGKDFEELLHLADTYKINNLKILCQGMLNI</sequence>
<dbReference type="AlphaFoldDB" id="A0A0K0G2Y1"/>
<accession>A0A0K0G2Y1</accession>
<dbReference type="Proteomes" id="UP000035680">
    <property type="component" value="Unassembled WGS sequence"/>
</dbReference>
<dbReference type="SUPFAM" id="SSF49599">
    <property type="entry name" value="TRAF domain-like"/>
    <property type="match status" value="1"/>
</dbReference>
<evidence type="ECO:0000313" key="3">
    <source>
        <dbReference type="WBParaSite" id="SVE_1908200.1"/>
    </source>
</evidence>
<dbReference type="InterPro" id="IPR000210">
    <property type="entry name" value="BTB/POZ_dom"/>
</dbReference>
<dbReference type="InterPro" id="IPR008974">
    <property type="entry name" value="TRAF-like"/>
</dbReference>
<keyword evidence="2" id="KW-1185">Reference proteome</keyword>
<evidence type="ECO:0000259" key="1">
    <source>
        <dbReference type="PROSITE" id="PS50097"/>
    </source>
</evidence>
<dbReference type="Gene3D" id="3.30.710.10">
    <property type="entry name" value="Potassium Channel Kv1.1, Chain A"/>
    <property type="match status" value="1"/>
</dbReference>
<protein>
    <submittedName>
        <fullName evidence="3">Speckle-type POZ protein (inferred by orthology to a human protein)</fullName>
    </submittedName>
</protein>
<dbReference type="Pfam" id="PF22486">
    <property type="entry name" value="MATH_2"/>
    <property type="match status" value="1"/>
</dbReference>
<feature type="domain" description="BTB" evidence="1">
    <location>
        <begin position="210"/>
        <end position="279"/>
    </location>
</feature>
<dbReference type="SUPFAM" id="SSF54695">
    <property type="entry name" value="POZ domain"/>
    <property type="match status" value="1"/>
</dbReference>
<dbReference type="STRING" id="75913.A0A0K0G2Y1"/>
<dbReference type="CDD" id="cd18186">
    <property type="entry name" value="BTB_POZ_ZBTB_KLHL-like"/>
    <property type="match status" value="1"/>
</dbReference>
<dbReference type="PROSITE" id="PS50097">
    <property type="entry name" value="BTB"/>
    <property type="match status" value="1"/>
</dbReference>